<accession>E6QAP4</accession>
<sequence>MLSPKPIQSAITRRCLPSTQFFKTPPNHPICCFIQDRIYHLGICSTWQQVSRHRADTYRHAF</sequence>
<dbReference type="AlphaFoldDB" id="E6QAP4"/>
<comment type="caution">
    <text evidence="1">The sequence shown here is derived from an EMBL/GenBank/DDBJ whole genome shotgun (WGS) entry which is preliminary data.</text>
</comment>
<reference evidence="1" key="1">
    <citation type="submission" date="2009-10" db="EMBL/GenBank/DDBJ databases">
        <title>Diversity of trophic interactions inside an arsenic-rich microbial ecosystem.</title>
        <authorList>
            <person name="Bertin P.N."/>
            <person name="Heinrich-Salmeron A."/>
            <person name="Pelletier E."/>
            <person name="Goulhen-Chollet F."/>
            <person name="Arsene-Ploetze F."/>
            <person name="Gallien S."/>
            <person name="Calteau A."/>
            <person name="Vallenet D."/>
            <person name="Casiot C."/>
            <person name="Chane-Woon-Ming B."/>
            <person name="Giloteaux L."/>
            <person name="Barakat M."/>
            <person name="Bonnefoy V."/>
            <person name="Bruneel O."/>
            <person name="Chandler M."/>
            <person name="Cleiss J."/>
            <person name="Duran R."/>
            <person name="Elbaz-Poulichet F."/>
            <person name="Fonknechten N."/>
            <person name="Lauga B."/>
            <person name="Mornico D."/>
            <person name="Ortet P."/>
            <person name="Schaeffer C."/>
            <person name="Siguier P."/>
            <person name="Alexander Thil Smith A."/>
            <person name="Van Dorsselaer A."/>
            <person name="Weissenbach J."/>
            <person name="Medigue C."/>
            <person name="Le Paslier D."/>
        </authorList>
    </citation>
    <scope>NUCLEOTIDE SEQUENCE</scope>
</reference>
<name>E6QAP4_9ZZZZ</name>
<gene>
    <name evidence="1" type="ORF">CARN5_2267</name>
</gene>
<organism evidence="1">
    <name type="scientific">mine drainage metagenome</name>
    <dbReference type="NCBI Taxonomy" id="410659"/>
    <lineage>
        <taxon>unclassified sequences</taxon>
        <taxon>metagenomes</taxon>
        <taxon>ecological metagenomes</taxon>
    </lineage>
</organism>
<dbReference type="EMBL" id="CABP01000056">
    <property type="protein sequence ID" value="CBI04270.1"/>
    <property type="molecule type" value="Genomic_DNA"/>
</dbReference>
<evidence type="ECO:0000313" key="1">
    <source>
        <dbReference type="EMBL" id="CBI04270.1"/>
    </source>
</evidence>
<protein>
    <submittedName>
        <fullName evidence="1">Uncharacterized protein</fullName>
    </submittedName>
</protein>
<proteinExistence type="predicted"/>